<evidence type="ECO:0000256" key="8">
    <source>
        <dbReference type="ARBA" id="ARBA00023303"/>
    </source>
</evidence>
<reference evidence="10 11" key="1">
    <citation type="submission" date="2024-01" db="EMBL/GenBank/DDBJ databases">
        <authorList>
            <person name="Alioto T."/>
            <person name="Alioto T."/>
            <person name="Gomez Garrido J."/>
        </authorList>
    </citation>
    <scope>NUCLEOTIDE SEQUENCE [LARGE SCALE GENOMIC DNA]</scope>
</reference>
<evidence type="ECO:0000313" key="10">
    <source>
        <dbReference type="EMBL" id="CAK6972012.1"/>
    </source>
</evidence>
<accession>A0AAV1PJQ1</accession>
<dbReference type="GO" id="GO:1904669">
    <property type="term" value="P:ATP export"/>
    <property type="evidence" value="ECO:0007669"/>
    <property type="project" value="UniProtKB-ARBA"/>
</dbReference>
<keyword evidence="5 9" id="KW-1133">Transmembrane helix</keyword>
<evidence type="ECO:0000256" key="1">
    <source>
        <dbReference type="ARBA" id="ARBA00004141"/>
    </source>
</evidence>
<keyword evidence="7 9" id="KW-0472">Membrane</keyword>
<protein>
    <submittedName>
        <fullName evidence="10">Calcium homeostasis modulator protein 6</fullName>
    </submittedName>
</protein>
<evidence type="ECO:0000256" key="9">
    <source>
        <dbReference type="SAM" id="Phobius"/>
    </source>
</evidence>
<dbReference type="Pfam" id="PF14798">
    <property type="entry name" value="Ca_hom_mod"/>
    <property type="match status" value="1"/>
</dbReference>
<dbReference type="PANTHER" id="PTHR32261:SF4">
    <property type="entry name" value="CALCIUM HOMEOSTASIS MODULATOR PROTEIN 6"/>
    <property type="match status" value="1"/>
</dbReference>
<evidence type="ECO:0000256" key="3">
    <source>
        <dbReference type="ARBA" id="ARBA00022448"/>
    </source>
</evidence>
<evidence type="ECO:0000256" key="5">
    <source>
        <dbReference type="ARBA" id="ARBA00022989"/>
    </source>
</evidence>
<dbReference type="Proteomes" id="UP001314229">
    <property type="component" value="Unassembled WGS sequence"/>
</dbReference>
<comment type="subcellular location">
    <subcellularLocation>
        <location evidence="1">Membrane</location>
        <topology evidence="1">Multi-pass membrane protein</topology>
    </subcellularLocation>
</comment>
<evidence type="ECO:0000256" key="2">
    <source>
        <dbReference type="ARBA" id="ARBA00008497"/>
    </source>
</evidence>
<gene>
    <name evidence="10" type="ORF">FSCOSCO3_A019341</name>
</gene>
<dbReference type="InterPro" id="IPR029569">
    <property type="entry name" value="CALHM"/>
</dbReference>
<dbReference type="GO" id="GO:0005886">
    <property type="term" value="C:plasma membrane"/>
    <property type="evidence" value="ECO:0007669"/>
    <property type="project" value="TreeGrafter"/>
</dbReference>
<proteinExistence type="inferred from homology"/>
<organism evidence="10 11">
    <name type="scientific">Scomber scombrus</name>
    <name type="common">Atlantic mackerel</name>
    <name type="synonym">Scomber vernalis</name>
    <dbReference type="NCBI Taxonomy" id="13677"/>
    <lineage>
        <taxon>Eukaryota</taxon>
        <taxon>Metazoa</taxon>
        <taxon>Chordata</taxon>
        <taxon>Craniata</taxon>
        <taxon>Vertebrata</taxon>
        <taxon>Euteleostomi</taxon>
        <taxon>Actinopterygii</taxon>
        <taxon>Neopterygii</taxon>
        <taxon>Teleostei</taxon>
        <taxon>Neoteleostei</taxon>
        <taxon>Acanthomorphata</taxon>
        <taxon>Pelagiaria</taxon>
        <taxon>Scombriformes</taxon>
        <taxon>Scombridae</taxon>
        <taxon>Scomber</taxon>
    </lineage>
</organism>
<evidence type="ECO:0000256" key="6">
    <source>
        <dbReference type="ARBA" id="ARBA00023065"/>
    </source>
</evidence>
<keyword evidence="11" id="KW-1185">Reference proteome</keyword>
<evidence type="ECO:0000256" key="4">
    <source>
        <dbReference type="ARBA" id="ARBA00022692"/>
    </source>
</evidence>
<name>A0AAV1PJQ1_SCOSC</name>
<comment type="caution">
    <text evidence="10">The sequence shown here is derived from an EMBL/GenBank/DDBJ whole genome shotgun (WGS) entry which is preliminary data.</text>
</comment>
<sequence length="325" mass="36573">MDKFKTVLNIANKKPNLGFGLVALMTAGGEQIFSSVVFKCPCSELNFLYGLVFLLVPALALLLLGYIVSKRTWKLLTGLCQHRAKLFRWKRLAACGMVLFQIGTTAMVAPSCWIAVALLNGNYFECLMTGTNSTYKEHLCGGRKSQAQCQEELHTFPCGKGGSVPPAVRDNVLLTLRAHSQILGWMLISFIMLSNLLLTCVARCTSPISYNQLKFWKAYAEEESNLMDSYTAKHAKELAERNLKSFFKQTPPEDIITPSNRSWEKISHLYKFSTKDHYYSTLHRYVENCQETDDNMMRMASVKSSEPAVDNPAILSFVDDGKMML</sequence>
<dbReference type="EMBL" id="CAWUFR010000190">
    <property type="protein sequence ID" value="CAK6972012.1"/>
    <property type="molecule type" value="Genomic_DNA"/>
</dbReference>
<evidence type="ECO:0000256" key="7">
    <source>
        <dbReference type="ARBA" id="ARBA00023136"/>
    </source>
</evidence>
<keyword evidence="6" id="KW-0406">Ion transport</keyword>
<dbReference type="GO" id="GO:0005261">
    <property type="term" value="F:monoatomic cation channel activity"/>
    <property type="evidence" value="ECO:0007669"/>
    <property type="project" value="TreeGrafter"/>
</dbReference>
<feature type="transmembrane region" description="Helical" evidence="9">
    <location>
        <begin position="49"/>
        <end position="68"/>
    </location>
</feature>
<feature type="transmembrane region" description="Helical" evidence="9">
    <location>
        <begin position="92"/>
        <end position="119"/>
    </location>
</feature>
<keyword evidence="3" id="KW-0813">Transport</keyword>
<dbReference type="AlphaFoldDB" id="A0AAV1PJQ1"/>
<dbReference type="PANTHER" id="PTHR32261">
    <property type="entry name" value="CALCIUM HOMEOSTASIS MODULATOR PROTEIN"/>
    <property type="match status" value="1"/>
</dbReference>
<keyword evidence="8" id="KW-0407">Ion channel</keyword>
<evidence type="ECO:0000313" key="11">
    <source>
        <dbReference type="Proteomes" id="UP001314229"/>
    </source>
</evidence>
<feature type="transmembrane region" description="Helical" evidence="9">
    <location>
        <begin position="182"/>
        <end position="204"/>
    </location>
</feature>
<keyword evidence="4 9" id="KW-0812">Transmembrane</keyword>
<comment type="similarity">
    <text evidence="2">Belongs to the CALHM family.</text>
</comment>